<dbReference type="OrthoDB" id="9814490at2"/>
<keyword evidence="2" id="KW-0677">Repeat</keyword>
<dbReference type="PANTHER" id="PTHR23416">
    <property type="entry name" value="SIALIC ACID SYNTHASE-RELATED"/>
    <property type="match status" value="1"/>
</dbReference>
<dbReference type="InterPro" id="IPR011004">
    <property type="entry name" value="Trimer_LpxA-like_sf"/>
</dbReference>
<name>A0A1N6JXN7_9BACT</name>
<dbReference type="Proteomes" id="UP000185003">
    <property type="component" value="Unassembled WGS sequence"/>
</dbReference>
<proteinExistence type="predicted"/>
<dbReference type="Gene3D" id="2.160.10.10">
    <property type="entry name" value="Hexapeptide repeat proteins"/>
    <property type="match status" value="1"/>
</dbReference>
<dbReference type="PROSITE" id="PS00101">
    <property type="entry name" value="HEXAPEP_TRANSFERASES"/>
    <property type="match status" value="1"/>
</dbReference>
<organism evidence="4 5">
    <name type="scientific">Chitinophaga niabensis</name>
    <dbReference type="NCBI Taxonomy" id="536979"/>
    <lineage>
        <taxon>Bacteria</taxon>
        <taxon>Pseudomonadati</taxon>
        <taxon>Bacteroidota</taxon>
        <taxon>Chitinophagia</taxon>
        <taxon>Chitinophagales</taxon>
        <taxon>Chitinophagaceae</taxon>
        <taxon>Chitinophaga</taxon>
    </lineage>
</organism>
<dbReference type="InterPro" id="IPR001451">
    <property type="entry name" value="Hexapep"/>
</dbReference>
<evidence type="ECO:0000256" key="1">
    <source>
        <dbReference type="ARBA" id="ARBA00022679"/>
    </source>
</evidence>
<keyword evidence="3" id="KW-0012">Acyltransferase</keyword>
<dbReference type="GO" id="GO:0016746">
    <property type="term" value="F:acyltransferase activity"/>
    <property type="evidence" value="ECO:0007669"/>
    <property type="project" value="UniProtKB-KW"/>
</dbReference>
<reference evidence="4 5" key="1">
    <citation type="submission" date="2016-11" db="EMBL/GenBank/DDBJ databases">
        <authorList>
            <person name="Jaros S."/>
            <person name="Januszkiewicz K."/>
            <person name="Wedrychowicz H."/>
        </authorList>
    </citation>
    <scope>NUCLEOTIDE SEQUENCE [LARGE SCALE GENOMIC DNA]</scope>
    <source>
        <strain evidence="4 5">DSM 24787</strain>
    </source>
</reference>
<evidence type="ECO:0000313" key="4">
    <source>
        <dbReference type="EMBL" id="SIO49098.1"/>
    </source>
</evidence>
<evidence type="ECO:0000313" key="5">
    <source>
        <dbReference type="Proteomes" id="UP000185003"/>
    </source>
</evidence>
<keyword evidence="5" id="KW-1185">Reference proteome</keyword>
<accession>A0A1N6JXN7</accession>
<gene>
    <name evidence="4" type="ORF">SAMN04488055_4656</name>
</gene>
<protein>
    <submittedName>
        <fullName evidence="4">Acetyltransferase (Isoleucine patch superfamily)</fullName>
    </submittedName>
</protein>
<dbReference type="EMBL" id="FSRA01000002">
    <property type="protein sequence ID" value="SIO49098.1"/>
    <property type="molecule type" value="Genomic_DNA"/>
</dbReference>
<evidence type="ECO:0000256" key="3">
    <source>
        <dbReference type="ARBA" id="ARBA00023315"/>
    </source>
</evidence>
<dbReference type="STRING" id="536979.SAMN04488055_4656"/>
<dbReference type="AlphaFoldDB" id="A0A1N6JXN7"/>
<sequence>MKKYISLLKIYLAQSLLYKLLLYMRNYPGIDIHPSADIFSKGGILVATSGNSIGKNSSLFLSANSQIFLGEKVWIGNNILIEPLEDCAIILQDGSSIQDGCRLIGDISVGRNVLFAPYVFVSSGNHFFSVQPHLPIRLQDKLVNEHDEYSSLRSKKISIEDDCWIGTHAVIMQGLTIGKGSVIGANSVVTKDVPPYSIVGGIPAKVIKKRLDFSPPASIKAEINMHLPYFYSGCKVSQAGPSNSTDVPVDIKLDKAFTLSLTSVQNNSYIYIVIFASDNIQDLSLNYEKHSMLVKHGKNRYQFPLTMGRNTSDTIFKFSFSGGNGLLHWENYSISILEAGVI</sequence>
<keyword evidence="1 4" id="KW-0808">Transferase</keyword>
<dbReference type="InterPro" id="IPR051159">
    <property type="entry name" value="Hexapeptide_acetyltransf"/>
</dbReference>
<dbReference type="Pfam" id="PF00132">
    <property type="entry name" value="Hexapep"/>
    <property type="match status" value="1"/>
</dbReference>
<dbReference type="CDD" id="cd04647">
    <property type="entry name" value="LbH_MAT_like"/>
    <property type="match status" value="1"/>
</dbReference>
<dbReference type="SUPFAM" id="SSF51161">
    <property type="entry name" value="Trimeric LpxA-like enzymes"/>
    <property type="match status" value="1"/>
</dbReference>
<dbReference type="InterPro" id="IPR018357">
    <property type="entry name" value="Hexapep_transf_CS"/>
</dbReference>
<evidence type="ECO:0000256" key="2">
    <source>
        <dbReference type="ARBA" id="ARBA00022737"/>
    </source>
</evidence>